<organism evidence="1 2">
    <name type="scientific">Rhodocollybia butyracea</name>
    <dbReference type="NCBI Taxonomy" id="206335"/>
    <lineage>
        <taxon>Eukaryota</taxon>
        <taxon>Fungi</taxon>
        <taxon>Dikarya</taxon>
        <taxon>Basidiomycota</taxon>
        <taxon>Agaricomycotina</taxon>
        <taxon>Agaricomycetes</taxon>
        <taxon>Agaricomycetidae</taxon>
        <taxon>Agaricales</taxon>
        <taxon>Marasmiineae</taxon>
        <taxon>Omphalotaceae</taxon>
        <taxon>Rhodocollybia</taxon>
    </lineage>
</organism>
<dbReference type="InterPro" id="IPR014710">
    <property type="entry name" value="RmlC-like_jellyroll"/>
</dbReference>
<accession>A0A9P5P4Z2</accession>
<protein>
    <submittedName>
        <fullName evidence="1">Uncharacterized protein</fullName>
    </submittedName>
</protein>
<comment type="caution">
    <text evidence="1">The sequence shown here is derived from an EMBL/GenBank/DDBJ whole genome shotgun (WGS) entry which is preliminary data.</text>
</comment>
<dbReference type="AlphaFoldDB" id="A0A9P5P4Z2"/>
<dbReference type="EMBL" id="JADNRY010000593">
    <property type="protein sequence ID" value="KAF9037909.1"/>
    <property type="molecule type" value="Genomic_DNA"/>
</dbReference>
<proteinExistence type="predicted"/>
<evidence type="ECO:0000313" key="2">
    <source>
        <dbReference type="Proteomes" id="UP000772434"/>
    </source>
</evidence>
<sequence length="194" mass="21171">MDPVRAYYLPTDSTSAIDASGPPVSVEQLDALGWKISNVGDSPDEVEQAGRKLAQELGFPVTQKGCSLPFSFNPEQNAAMMDPEMVALLMKAVKVNNGDMGFANEFVIAITNGAKPYFDVEDVATAGWIRVHFAVGRFVISAPTGAKFRLPFDEHNRESVGTVFFKETLSNHGLLVKEEIDNHPARKAYVNAHT</sequence>
<dbReference type="Gene3D" id="2.60.120.10">
    <property type="entry name" value="Jelly Rolls"/>
    <property type="match status" value="1"/>
</dbReference>
<evidence type="ECO:0000313" key="1">
    <source>
        <dbReference type="EMBL" id="KAF9037909.1"/>
    </source>
</evidence>
<gene>
    <name evidence="1" type="ORF">BDP27DRAFT_1435525</name>
</gene>
<keyword evidence="2" id="KW-1185">Reference proteome</keyword>
<name>A0A9P5P4Z2_9AGAR</name>
<reference evidence="1" key="1">
    <citation type="submission" date="2020-11" db="EMBL/GenBank/DDBJ databases">
        <authorList>
            <consortium name="DOE Joint Genome Institute"/>
            <person name="Ahrendt S."/>
            <person name="Riley R."/>
            <person name="Andreopoulos W."/>
            <person name="Labutti K."/>
            <person name="Pangilinan J."/>
            <person name="Ruiz-Duenas F.J."/>
            <person name="Barrasa J.M."/>
            <person name="Sanchez-Garcia M."/>
            <person name="Camarero S."/>
            <person name="Miyauchi S."/>
            <person name="Serrano A."/>
            <person name="Linde D."/>
            <person name="Babiker R."/>
            <person name="Drula E."/>
            <person name="Ayuso-Fernandez I."/>
            <person name="Pacheco R."/>
            <person name="Padilla G."/>
            <person name="Ferreira P."/>
            <person name="Barriuso J."/>
            <person name="Kellner H."/>
            <person name="Castanera R."/>
            <person name="Alfaro M."/>
            <person name="Ramirez L."/>
            <person name="Pisabarro A.G."/>
            <person name="Kuo A."/>
            <person name="Tritt A."/>
            <person name="Lipzen A."/>
            <person name="He G."/>
            <person name="Yan M."/>
            <person name="Ng V."/>
            <person name="Cullen D."/>
            <person name="Martin F."/>
            <person name="Rosso M.-N."/>
            <person name="Henrissat B."/>
            <person name="Hibbett D."/>
            <person name="Martinez A.T."/>
            <person name="Grigoriev I.V."/>
        </authorList>
    </citation>
    <scope>NUCLEOTIDE SEQUENCE</scope>
    <source>
        <strain evidence="1">AH 40177</strain>
    </source>
</reference>
<dbReference type="Proteomes" id="UP000772434">
    <property type="component" value="Unassembled WGS sequence"/>
</dbReference>